<feature type="region of interest" description="Disordered" evidence="1">
    <location>
        <begin position="103"/>
        <end position="139"/>
    </location>
</feature>
<protein>
    <submittedName>
        <fullName evidence="2">Uncharacterized protein</fullName>
    </submittedName>
</protein>
<reference evidence="2" key="1">
    <citation type="submission" date="2020-04" db="EMBL/GenBank/DDBJ databases">
        <title>Hybrid Assembly of Korean Phytophthora infestans isolates.</title>
        <authorList>
            <person name="Prokchorchik M."/>
            <person name="Lee Y."/>
            <person name="Seo J."/>
            <person name="Cho J.-H."/>
            <person name="Park Y.-E."/>
            <person name="Jang D.-C."/>
            <person name="Im J.-S."/>
            <person name="Choi J.-G."/>
            <person name="Park H.-J."/>
            <person name="Lee G.-B."/>
            <person name="Lee Y.-G."/>
            <person name="Hong S.-Y."/>
            <person name="Cho K."/>
            <person name="Sohn K.H."/>
        </authorList>
    </citation>
    <scope>NUCLEOTIDE SEQUENCE</scope>
    <source>
        <strain evidence="2">KR_1_A1</strain>
        <strain evidence="3">KR_2_A2</strain>
    </source>
</reference>
<accession>A0A833VWE9</accession>
<evidence type="ECO:0000313" key="4">
    <source>
        <dbReference type="Proteomes" id="UP000602510"/>
    </source>
</evidence>
<proteinExistence type="predicted"/>
<evidence type="ECO:0000313" key="2">
    <source>
        <dbReference type="EMBL" id="KAF4031624.1"/>
    </source>
</evidence>
<gene>
    <name evidence="2" type="ORF">GN244_ATG16505</name>
    <name evidence="3" type="ORF">GN958_ATG19271</name>
</gene>
<feature type="compositionally biased region" description="Basic and acidic residues" evidence="1">
    <location>
        <begin position="103"/>
        <end position="118"/>
    </location>
</feature>
<dbReference type="EMBL" id="JAACNO010002730">
    <property type="protein sequence ID" value="KAF4131516.1"/>
    <property type="molecule type" value="Genomic_DNA"/>
</dbReference>
<evidence type="ECO:0000256" key="1">
    <source>
        <dbReference type="SAM" id="MobiDB-lite"/>
    </source>
</evidence>
<keyword evidence="4" id="KW-1185">Reference proteome</keyword>
<dbReference type="EMBL" id="WSZM01000565">
    <property type="protein sequence ID" value="KAF4031624.1"/>
    <property type="molecule type" value="Genomic_DNA"/>
</dbReference>
<name>A0A833VWE9_PHYIN</name>
<dbReference type="Proteomes" id="UP000602510">
    <property type="component" value="Unassembled WGS sequence"/>
</dbReference>
<organism evidence="2 4">
    <name type="scientific">Phytophthora infestans</name>
    <name type="common">Potato late blight agent</name>
    <name type="synonym">Botrytis infestans</name>
    <dbReference type="NCBI Taxonomy" id="4787"/>
    <lineage>
        <taxon>Eukaryota</taxon>
        <taxon>Sar</taxon>
        <taxon>Stramenopiles</taxon>
        <taxon>Oomycota</taxon>
        <taxon>Peronosporomycetes</taxon>
        <taxon>Peronosporales</taxon>
        <taxon>Peronosporaceae</taxon>
        <taxon>Phytophthora</taxon>
    </lineage>
</organism>
<evidence type="ECO:0000313" key="3">
    <source>
        <dbReference type="EMBL" id="KAF4131516.1"/>
    </source>
</evidence>
<comment type="caution">
    <text evidence="2">The sequence shown here is derived from an EMBL/GenBank/DDBJ whole genome shotgun (WGS) entry which is preliminary data.</text>
</comment>
<sequence length="139" mass="14700">MTVANTEAPTGGSETSVYMHTGSYGWATRTLKSTFSCSCAAAHVMFVVKTSESESTMLSTQLLSGLYVIRLGHTKYTPSSGHGGAGSCTPRTWMYAGMLDDDKVGQVEDGSPDDKEQPSTHTGRGRARSITVAAAGQVW</sequence>
<dbReference type="AlphaFoldDB" id="A0A833VWE9"/>
<dbReference type="Proteomes" id="UP000704712">
    <property type="component" value="Unassembled WGS sequence"/>
</dbReference>